<evidence type="ECO:0000313" key="1">
    <source>
        <dbReference type="EMBL" id="KNZ59540.1"/>
    </source>
</evidence>
<proteinExistence type="predicted"/>
<sequence>MTPDEANQCAEFSKVQQAIREDDMWLAAWLMARFTRKLGYKITKNQLEWLEREHIRRCDEVRQACIALEKTAQKNAQDDFHNWLDNASPFQDIEYRSWLKHCEGEDVQHLKHKISIYSRAAGYLREIINLAGQKPKRDPSDDIQLDAMGSAPSTKSILAAVLEDDDWIVIRKQEAQQGEYYGSQWSIPIDPSQP</sequence>
<protein>
    <submittedName>
        <fullName evidence="1">Uncharacterized protein</fullName>
    </submittedName>
</protein>
<organism evidence="1 2">
    <name type="scientific">Puccinia sorghi</name>
    <dbReference type="NCBI Taxonomy" id="27349"/>
    <lineage>
        <taxon>Eukaryota</taxon>
        <taxon>Fungi</taxon>
        <taxon>Dikarya</taxon>
        <taxon>Basidiomycota</taxon>
        <taxon>Pucciniomycotina</taxon>
        <taxon>Pucciniomycetes</taxon>
        <taxon>Pucciniales</taxon>
        <taxon>Pucciniaceae</taxon>
        <taxon>Puccinia</taxon>
    </lineage>
</organism>
<dbReference type="Proteomes" id="UP000037035">
    <property type="component" value="Unassembled WGS sequence"/>
</dbReference>
<dbReference type="EMBL" id="LAVV01006513">
    <property type="protein sequence ID" value="KNZ59540.1"/>
    <property type="molecule type" value="Genomic_DNA"/>
</dbReference>
<evidence type="ECO:0000313" key="2">
    <source>
        <dbReference type="Proteomes" id="UP000037035"/>
    </source>
</evidence>
<dbReference type="AlphaFoldDB" id="A0A0L6VHF4"/>
<gene>
    <name evidence="1" type="ORF">VP01_1708g2</name>
</gene>
<reference evidence="1 2" key="1">
    <citation type="submission" date="2015-08" db="EMBL/GenBank/DDBJ databases">
        <title>Next Generation Sequencing and Analysis of the Genome of Puccinia sorghi L Schw, the Causal Agent of Maize Common Rust.</title>
        <authorList>
            <person name="Rochi L."/>
            <person name="Burguener G."/>
            <person name="Darino M."/>
            <person name="Turjanski A."/>
            <person name="Kreff E."/>
            <person name="Dieguez M.J."/>
            <person name="Sacco F."/>
        </authorList>
    </citation>
    <scope>NUCLEOTIDE SEQUENCE [LARGE SCALE GENOMIC DNA]</scope>
    <source>
        <strain evidence="1 2">RO10H11247</strain>
    </source>
</reference>
<dbReference type="OrthoDB" id="2505113at2759"/>
<accession>A0A0L6VHF4</accession>
<keyword evidence="2" id="KW-1185">Reference proteome</keyword>
<comment type="caution">
    <text evidence="1">The sequence shown here is derived from an EMBL/GenBank/DDBJ whole genome shotgun (WGS) entry which is preliminary data.</text>
</comment>
<name>A0A0L6VHF4_9BASI</name>
<dbReference type="VEuPathDB" id="FungiDB:VP01_1708g2"/>